<dbReference type="EMBL" id="JABXWP010000020">
    <property type="protein sequence ID" value="NVO89136.1"/>
    <property type="molecule type" value="Genomic_DNA"/>
</dbReference>
<organism evidence="7 8">
    <name type="scientific">Lacticaseibacillus rhamnosus</name>
    <name type="common">Lactobacillus rhamnosus</name>
    <dbReference type="NCBI Taxonomy" id="47715"/>
    <lineage>
        <taxon>Bacteria</taxon>
        <taxon>Bacillati</taxon>
        <taxon>Bacillota</taxon>
        <taxon>Bacilli</taxon>
        <taxon>Lactobacillales</taxon>
        <taxon>Lactobacillaceae</taxon>
        <taxon>Lacticaseibacillus</taxon>
    </lineage>
</organism>
<keyword evidence="4" id="KW-0326">Glycosidase</keyword>
<dbReference type="GO" id="GO:0016998">
    <property type="term" value="P:cell wall macromolecule catabolic process"/>
    <property type="evidence" value="ECO:0007669"/>
    <property type="project" value="InterPro"/>
</dbReference>
<evidence type="ECO:0000313" key="7">
    <source>
        <dbReference type="EMBL" id="NVO89136.1"/>
    </source>
</evidence>
<feature type="chain" id="PRO_5031231646" evidence="5">
    <location>
        <begin position="30"/>
        <end position="648"/>
    </location>
</feature>
<reference evidence="7 8" key="1">
    <citation type="submission" date="2020-06" db="EMBL/GenBank/DDBJ databases">
        <title>Lactobacillus rhamnosus QC,genome.</title>
        <authorList>
            <person name="Yi H."/>
            <person name="Jin M."/>
        </authorList>
    </citation>
    <scope>NUCLEOTIDE SEQUENCE [LARGE SCALE GENOMIC DNA]</scope>
    <source>
        <strain evidence="7 8">QC</strain>
    </source>
</reference>
<dbReference type="InterPro" id="IPR025987">
    <property type="entry name" value="GW_dom"/>
</dbReference>
<comment type="similarity">
    <text evidence="1">Belongs to the glycosyl hydrolase 25 family.</text>
</comment>
<dbReference type="CDD" id="cd06522">
    <property type="entry name" value="GH25_AtlA-like"/>
    <property type="match status" value="1"/>
</dbReference>
<evidence type="ECO:0000256" key="3">
    <source>
        <dbReference type="ARBA" id="ARBA00022801"/>
    </source>
</evidence>
<comment type="caution">
    <text evidence="7">The sequence shown here is derived from an EMBL/GenBank/DDBJ whole genome shotgun (WGS) entry which is preliminary data.</text>
</comment>
<evidence type="ECO:0000256" key="2">
    <source>
        <dbReference type="ARBA" id="ARBA00022729"/>
    </source>
</evidence>
<dbReference type="GO" id="GO:0003796">
    <property type="term" value="F:lysozyme activity"/>
    <property type="evidence" value="ECO:0007669"/>
    <property type="project" value="InterPro"/>
</dbReference>
<dbReference type="InterPro" id="IPR017853">
    <property type="entry name" value="GH"/>
</dbReference>
<dbReference type="GO" id="GO:0016052">
    <property type="term" value="P:carbohydrate catabolic process"/>
    <property type="evidence" value="ECO:0007669"/>
    <property type="project" value="TreeGrafter"/>
</dbReference>
<dbReference type="Proteomes" id="UP000542889">
    <property type="component" value="Unassembled WGS sequence"/>
</dbReference>
<feature type="domain" description="GW" evidence="6">
    <location>
        <begin position="568"/>
        <end position="648"/>
    </location>
</feature>
<dbReference type="Pfam" id="PF01183">
    <property type="entry name" value="Glyco_hydro_25"/>
    <property type="match status" value="1"/>
</dbReference>
<feature type="domain" description="GW" evidence="6">
    <location>
        <begin position="483"/>
        <end position="565"/>
    </location>
</feature>
<dbReference type="Gene3D" id="2.30.30.170">
    <property type="match status" value="4"/>
</dbReference>
<keyword evidence="2 5" id="KW-0732">Signal</keyword>
<dbReference type="InterPro" id="IPR002053">
    <property type="entry name" value="Glyco_hydro_25"/>
</dbReference>
<sequence>MKKRVLWTSAAIASSFLWSTLILGTPTFAAENSGATFSAQSSLIQSQVSGGMQTSVLDAGNYTTTAGQNTQTGIATFAANDYVLKNFTIGDSSVPRNDVIDVSDWQSWMTQNDYTQLHNLGIKGVIVKVSESNWYTNSIAANQIKYARNAGMVVSAYHYVTFNSASAAVNEANFFANQLDALNIGKNVTVIADVESSKVTGDIAGNLKAFWQTMTQRGYKNHVAYTMRYYDHLDALTTTTGKDRTWIAQYPYTPSANSLWNQDFGAWQFSSTGHLPGHSQNLDVSIDYAGLFTRENNDAGTVPSSVSYDPILSQKTVSYSGTLDQSSRADGLYAAGPYYTSAAASAGNNDGKNHNGEHFTALQEATTAKATFVQVKLASGGTYWINKLGLAPYDPILSQKTVSYSGTLDQSTRADGLYVGGPYYTNDASAAGNADGKKHDGEHFTAMQEATTPRATFVQIKLASGGTYWVNKLALVPYDSILSQKTVSYSGTLDQSTRADGLYVGGPYYTNDASAAGNADGKKHDGEHFTAMQEATTPRATFVQIKLASGGTYWVNKLALVAYDPILSQQAVSYSGTLDQSTRADGLYAAGPYYTSDATATGNADGKKHNGEHFTALKEATTARATFVQIKFANGQTYWVNKLALKIA</sequence>
<dbReference type="PANTHER" id="PTHR34135:SF2">
    <property type="entry name" value="LYSOZYME"/>
    <property type="match status" value="1"/>
</dbReference>
<evidence type="ECO:0000256" key="4">
    <source>
        <dbReference type="ARBA" id="ARBA00023295"/>
    </source>
</evidence>
<feature type="domain" description="GW" evidence="6">
    <location>
        <begin position="313"/>
        <end position="395"/>
    </location>
</feature>
<dbReference type="Gene3D" id="3.20.20.80">
    <property type="entry name" value="Glycosidases"/>
    <property type="match status" value="1"/>
</dbReference>
<dbReference type="InterPro" id="IPR018077">
    <property type="entry name" value="Glyco_hydro_fam25_subgr"/>
</dbReference>
<dbReference type="PROSITE" id="PS51780">
    <property type="entry name" value="GW"/>
    <property type="match status" value="4"/>
</dbReference>
<dbReference type="SUPFAM" id="SSF82057">
    <property type="entry name" value="Prokaryotic SH3-related domain"/>
    <property type="match status" value="4"/>
</dbReference>
<evidence type="ECO:0000256" key="5">
    <source>
        <dbReference type="SAM" id="SignalP"/>
    </source>
</evidence>
<dbReference type="PROSITE" id="PS51904">
    <property type="entry name" value="GLYCOSYL_HYDROL_F25_2"/>
    <property type="match status" value="1"/>
</dbReference>
<dbReference type="PANTHER" id="PTHR34135">
    <property type="entry name" value="LYSOZYME"/>
    <property type="match status" value="1"/>
</dbReference>
<keyword evidence="3" id="KW-0378">Hydrolase</keyword>
<feature type="domain" description="GW" evidence="6">
    <location>
        <begin position="398"/>
        <end position="480"/>
    </location>
</feature>
<evidence type="ECO:0000259" key="6">
    <source>
        <dbReference type="PROSITE" id="PS51780"/>
    </source>
</evidence>
<evidence type="ECO:0000313" key="8">
    <source>
        <dbReference type="Proteomes" id="UP000542889"/>
    </source>
</evidence>
<dbReference type="GO" id="GO:0009253">
    <property type="term" value="P:peptidoglycan catabolic process"/>
    <property type="evidence" value="ECO:0007669"/>
    <property type="project" value="InterPro"/>
</dbReference>
<proteinExistence type="inferred from homology"/>
<dbReference type="AlphaFoldDB" id="A0A7Y7QHA6"/>
<dbReference type="InterPro" id="IPR038200">
    <property type="entry name" value="GW_dom_sf"/>
</dbReference>
<feature type="signal peptide" evidence="5">
    <location>
        <begin position="1"/>
        <end position="29"/>
    </location>
</feature>
<dbReference type="SMART" id="SM00641">
    <property type="entry name" value="Glyco_25"/>
    <property type="match status" value="1"/>
</dbReference>
<dbReference type="Pfam" id="PF13457">
    <property type="entry name" value="GW"/>
    <property type="match status" value="4"/>
</dbReference>
<name>A0A7Y7QHA6_LACRH</name>
<dbReference type="RefSeq" id="WP_225440883.1">
    <property type="nucleotide sequence ID" value="NZ_JABXWP010000020.1"/>
</dbReference>
<gene>
    <name evidence="7" type="ORF">HWN39_11700</name>
</gene>
<evidence type="ECO:0000256" key="1">
    <source>
        <dbReference type="ARBA" id="ARBA00010646"/>
    </source>
</evidence>
<accession>A0A7Y7QHA6</accession>
<dbReference type="SUPFAM" id="SSF51445">
    <property type="entry name" value="(Trans)glycosidases"/>
    <property type="match status" value="1"/>
</dbReference>
<protein>
    <submittedName>
        <fullName evidence="7">SH3-like domain-containing protein</fullName>
    </submittedName>
</protein>